<gene>
    <name evidence="1" type="ORF">BU26DRAFT_516652</name>
</gene>
<dbReference type="Gene3D" id="3.30.710.10">
    <property type="entry name" value="Potassium Channel Kv1.1, Chain A"/>
    <property type="match status" value="1"/>
</dbReference>
<dbReference type="OrthoDB" id="6359816at2759"/>
<sequence length="370" mass="41531">MGDPPNAFACGEVASSGRYCDPSILRNGPGPDIHEPEHSTMQQLACGEDLISPNSDGLNIGGLRLSSPYGHAIPLPRKHLRLRKGEHLEGARIIPSAPLMNIFEDLEPNEVVLFFGWKGTMTARIEKDLLCCYSGYFSDVFDALLGDGPEHIRSILESHTRIIRLRGDFPFAVRAMINFIVRGIYPFEQEMVYHHPYITMLDLHVHAYIVAEKYKVPKLADYALNKYTTLAYDIVTANFHVDIPAVHNVPQDAYGRLMWEAYAPQRLLSTPRDACDRTPNAQIDRFLDSVVLLWRNTKSDKDAMRKVVLELVKMALPKFMRMRFFNTMVAGLEGFAGDLEKSLGEDGIEVEMGWAPINGRYGVNFGGSGE</sequence>
<name>A0A6A6IMY1_9PLEO</name>
<dbReference type="EMBL" id="ML987192">
    <property type="protein sequence ID" value="KAF2251924.1"/>
    <property type="molecule type" value="Genomic_DNA"/>
</dbReference>
<dbReference type="InterPro" id="IPR011333">
    <property type="entry name" value="SKP1/BTB/POZ_sf"/>
</dbReference>
<dbReference type="RefSeq" id="XP_033686928.1">
    <property type="nucleotide sequence ID" value="XM_033828378.1"/>
</dbReference>
<organism evidence="1 2">
    <name type="scientific">Trematosphaeria pertusa</name>
    <dbReference type="NCBI Taxonomy" id="390896"/>
    <lineage>
        <taxon>Eukaryota</taxon>
        <taxon>Fungi</taxon>
        <taxon>Dikarya</taxon>
        <taxon>Ascomycota</taxon>
        <taxon>Pezizomycotina</taxon>
        <taxon>Dothideomycetes</taxon>
        <taxon>Pleosporomycetidae</taxon>
        <taxon>Pleosporales</taxon>
        <taxon>Massarineae</taxon>
        <taxon>Trematosphaeriaceae</taxon>
        <taxon>Trematosphaeria</taxon>
    </lineage>
</organism>
<evidence type="ECO:0000313" key="1">
    <source>
        <dbReference type="EMBL" id="KAF2251924.1"/>
    </source>
</evidence>
<dbReference type="GeneID" id="54581708"/>
<dbReference type="Proteomes" id="UP000800094">
    <property type="component" value="Unassembled WGS sequence"/>
</dbReference>
<accession>A0A6A6IMY1</accession>
<protein>
    <recommendedName>
        <fullName evidence="3">BTB domain-containing protein</fullName>
    </recommendedName>
</protein>
<evidence type="ECO:0008006" key="3">
    <source>
        <dbReference type="Google" id="ProtNLM"/>
    </source>
</evidence>
<reference evidence="1" key="1">
    <citation type="journal article" date="2020" name="Stud. Mycol.">
        <title>101 Dothideomycetes genomes: a test case for predicting lifestyles and emergence of pathogens.</title>
        <authorList>
            <person name="Haridas S."/>
            <person name="Albert R."/>
            <person name="Binder M."/>
            <person name="Bloem J."/>
            <person name="Labutti K."/>
            <person name="Salamov A."/>
            <person name="Andreopoulos B."/>
            <person name="Baker S."/>
            <person name="Barry K."/>
            <person name="Bills G."/>
            <person name="Bluhm B."/>
            <person name="Cannon C."/>
            <person name="Castanera R."/>
            <person name="Culley D."/>
            <person name="Daum C."/>
            <person name="Ezra D."/>
            <person name="Gonzalez J."/>
            <person name="Henrissat B."/>
            <person name="Kuo A."/>
            <person name="Liang C."/>
            <person name="Lipzen A."/>
            <person name="Lutzoni F."/>
            <person name="Magnuson J."/>
            <person name="Mondo S."/>
            <person name="Nolan M."/>
            <person name="Ohm R."/>
            <person name="Pangilinan J."/>
            <person name="Park H.-J."/>
            <person name="Ramirez L."/>
            <person name="Alfaro M."/>
            <person name="Sun H."/>
            <person name="Tritt A."/>
            <person name="Yoshinaga Y."/>
            <person name="Zwiers L.-H."/>
            <person name="Turgeon B."/>
            <person name="Goodwin S."/>
            <person name="Spatafora J."/>
            <person name="Crous P."/>
            <person name="Grigoriev I."/>
        </authorList>
    </citation>
    <scope>NUCLEOTIDE SEQUENCE</scope>
    <source>
        <strain evidence="1">CBS 122368</strain>
    </source>
</reference>
<dbReference type="AlphaFoldDB" id="A0A6A6IMY1"/>
<keyword evidence="2" id="KW-1185">Reference proteome</keyword>
<evidence type="ECO:0000313" key="2">
    <source>
        <dbReference type="Proteomes" id="UP000800094"/>
    </source>
</evidence>
<proteinExistence type="predicted"/>